<evidence type="ECO:0000313" key="2">
    <source>
        <dbReference type="EMBL" id="KAE9006023.1"/>
    </source>
</evidence>
<name>A0A6A3KQA8_9STRA</name>
<dbReference type="Proteomes" id="UP000441208">
    <property type="component" value="Unassembled WGS sequence"/>
</dbReference>
<sequence length="37" mass="3915">MSVNVERLPVELALMHIECAAVSTSRLDSSAVESIGV</sequence>
<comment type="caution">
    <text evidence="2">The sequence shown here is derived from an EMBL/GenBank/DDBJ whole genome shotgun (WGS) entry which is preliminary data.</text>
</comment>
<evidence type="ECO:0000313" key="5">
    <source>
        <dbReference type="EMBL" id="KAE9143127.1"/>
    </source>
</evidence>
<evidence type="ECO:0000313" key="13">
    <source>
        <dbReference type="Proteomes" id="UP000437068"/>
    </source>
</evidence>
<evidence type="ECO:0000313" key="11">
    <source>
        <dbReference type="Proteomes" id="UP000429523"/>
    </source>
</evidence>
<evidence type="ECO:0000313" key="4">
    <source>
        <dbReference type="EMBL" id="KAE9108252.1"/>
    </source>
</evidence>
<reference evidence="17 18" key="1">
    <citation type="submission" date="2018-09" db="EMBL/GenBank/DDBJ databases">
        <title>Genomic investigation of the strawberry pathogen Phytophthora fragariae indicates pathogenicity is determined by transcriptional variation in three key races.</title>
        <authorList>
            <person name="Adams T.M."/>
            <person name="Armitage A.D."/>
            <person name="Sobczyk M.K."/>
            <person name="Bates H.J."/>
            <person name="Dunwell J.M."/>
            <person name="Nellist C.F."/>
            <person name="Harrison R.J."/>
        </authorList>
    </citation>
    <scope>NUCLEOTIDE SEQUENCE [LARGE SCALE GENOMIC DNA]</scope>
    <source>
        <strain evidence="9 13">A4</strain>
        <strain evidence="7 14">BC-1</strain>
        <strain evidence="8 18">BC-23</strain>
        <strain evidence="6 12">NOV-27</strain>
        <strain evidence="5 15">NOV-5</strain>
        <strain evidence="3 16">NOV-71</strain>
        <strain evidence="10 19">NOV-77</strain>
        <strain evidence="1 11">NOV-9</strain>
        <strain evidence="4 20">ONT-3</strain>
        <strain evidence="2 17">SCRP245</strain>
    </source>
</reference>
<evidence type="ECO:0000313" key="20">
    <source>
        <dbReference type="Proteomes" id="UP000488956"/>
    </source>
</evidence>
<dbReference type="EMBL" id="QXFY01000654">
    <property type="protein sequence ID" value="KAE9338735.1"/>
    <property type="molecule type" value="Genomic_DNA"/>
</dbReference>
<dbReference type="Proteomes" id="UP000486351">
    <property type="component" value="Unassembled WGS sequence"/>
</dbReference>
<evidence type="ECO:0000313" key="18">
    <source>
        <dbReference type="Proteomes" id="UP000476176"/>
    </source>
</evidence>
<proteinExistence type="predicted"/>
<dbReference type="Proteomes" id="UP000476176">
    <property type="component" value="Unassembled WGS sequence"/>
</dbReference>
<accession>A0A6A3KQA8</accession>
<keyword evidence="12" id="KW-1185">Reference proteome</keyword>
<evidence type="ECO:0000313" key="14">
    <source>
        <dbReference type="Proteomes" id="UP000440367"/>
    </source>
</evidence>
<dbReference type="Proteomes" id="UP000460718">
    <property type="component" value="Unassembled WGS sequence"/>
</dbReference>
<dbReference type="OrthoDB" id="10287072at2759"/>
<dbReference type="EMBL" id="QXGD01000741">
    <property type="protein sequence ID" value="KAE9226491.1"/>
    <property type="molecule type" value="Genomic_DNA"/>
</dbReference>
<evidence type="ECO:0000313" key="8">
    <source>
        <dbReference type="EMBL" id="KAE9226929.1"/>
    </source>
</evidence>
<dbReference type="Proteomes" id="UP000429523">
    <property type="component" value="Unassembled WGS sequence"/>
</dbReference>
<dbReference type="AlphaFoldDB" id="A0A6A3KQA8"/>
<dbReference type="EMBL" id="QXGB01000654">
    <property type="protein sequence ID" value="KAE9208009.1"/>
    <property type="molecule type" value="Genomic_DNA"/>
</dbReference>
<evidence type="ECO:0000313" key="19">
    <source>
        <dbReference type="Proteomes" id="UP000486351"/>
    </source>
</evidence>
<evidence type="ECO:0000313" key="7">
    <source>
        <dbReference type="EMBL" id="KAE9226491.1"/>
    </source>
</evidence>
<evidence type="ECO:0000313" key="10">
    <source>
        <dbReference type="EMBL" id="KAE9338735.1"/>
    </source>
</evidence>
<dbReference type="EMBL" id="QXGC01000631">
    <property type="protein sequence ID" value="KAE9226929.1"/>
    <property type="molecule type" value="Genomic_DNA"/>
</dbReference>
<organism evidence="2 17">
    <name type="scientific">Phytophthora fragariae</name>
    <dbReference type="NCBI Taxonomy" id="53985"/>
    <lineage>
        <taxon>Eukaryota</taxon>
        <taxon>Sar</taxon>
        <taxon>Stramenopiles</taxon>
        <taxon>Oomycota</taxon>
        <taxon>Peronosporomycetes</taxon>
        <taxon>Peronosporales</taxon>
        <taxon>Peronosporaceae</taxon>
        <taxon>Phytophthora</taxon>
    </lineage>
</organism>
<gene>
    <name evidence="9" type="ORF">PF001_g11978</name>
    <name evidence="7" type="ORF">PF002_g14116</name>
    <name evidence="8" type="ORF">PF004_g11495</name>
    <name evidence="6" type="ORF">PF005_g12381</name>
    <name evidence="5" type="ORF">PF006_g11833</name>
    <name evidence="3" type="ORF">PF007_g12885</name>
    <name evidence="10" type="ORF">PF008_g11922</name>
    <name evidence="1" type="ORF">PF009_g13934</name>
    <name evidence="4" type="ORF">PF010_g11968</name>
    <name evidence="2" type="ORF">PF011_g11784</name>
</gene>
<evidence type="ECO:0000313" key="15">
    <source>
        <dbReference type="Proteomes" id="UP000440732"/>
    </source>
</evidence>
<evidence type="ECO:0000313" key="12">
    <source>
        <dbReference type="Proteomes" id="UP000433483"/>
    </source>
</evidence>
<dbReference type="Proteomes" id="UP000437068">
    <property type="component" value="Unassembled WGS sequence"/>
</dbReference>
<evidence type="ECO:0000313" key="6">
    <source>
        <dbReference type="EMBL" id="KAE9208009.1"/>
    </source>
</evidence>
<dbReference type="Proteomes" id="UP000440367">
    <property type="component" value="Unassembled WGS sequence"/>
</dbReference>
<evidence type="ECO:0000313" key="3">
    <source>
        <dbReference type="EMBL" id="KAE9107858.1"/>
    </source>
</evidence>
<protein>
    <submittedName>
        <fullName evidence="2">Uncharacterized protein</fullName>
    </submittedName>
</protein>
<dbReference type="EMBL" id="QXGF01000745">
    <property type="protein sequence ID" value="KAE8936139.1"/>
    <property type="molecule type" value="Genomic_DNA"/>
</dbReference>
<dbReference type="EMBL" id="QXGE01000653">
    <property type="protein sequence ID" value="KAE9306736.1"/>
    <property type="molecule type" value="Genomic_DNA"/>
</dbReference>
<evidence type="ECO:0000313" key="17">
    <source>
        <dbReference type="Proteomes" id="UP000460718"/>
    </source>
</evidence>
<evidence type="ECO:0000313" key="1">
    <source>
        <dbReference type="EMBL" id="KAE8936139.1"/>
    </source>
</evidence>
<dbReference type="EMBL" id="QXGA01000644">
    <property type="protein sequence ID" value="KAE9143127.1"/>
    <property type="molecule type" value="Genomic_DNA"/>
</dbReference>
<dbReference type="EMBL" id="QXFZ01000693">
    <property type="protein sequence ID" value="KAE9107858.1"/>
    <property type="molecule type" value="Genomic_DNA"/>
</dbReference>
<dbReference type="EMBL" id="QXFW01000662">
    <property type="protein sequence ID" value="KAE9006023.1"/>
    <property type="molecule type" value="Genomic_DNA"/>
</dbReference>
<evidence type="ECO:0000313" key="9">
    <source>
        <dbReference type="EMBL" id="KAE9306736.1"/>
    </source>
</evidence>
<dbReference type="EMBL" id="QXFX01000654">
    <property type="protein sequence ID" value="KAE9108252.1"/>
    <property type="molecule type" value="Genomic_DNA"/>
</dbReference>
<evidence type="ECO:0000313" key="16">
    <source>
        <dbReference type="Proteomes" id="UP000441208"/>
    </source>
</evidence>
<dbReference type="Proteomes" id="UP000440732">
    <property type="component" value="Unassembled WGS sequence"/>
</dbReference>
<dbReference type="Proteomes" id="UP000433483">
    <property type="component" value="Unassembled WGS sequence"/>
</dbReference>
<dbReference type="Proteomes" id="UP000488956">
    <property type="component" value="Unassembled WGS sequence"/>
</dbReference>